<dbReference type="InterPro" id="IPR036259">
    <property type="entry name" value="MFS_trans_sf"/>
</dbReference>
<feature type="transmembrane region" description="Helical" evidence="6">
    <location>
        <begin position="318"/>
        <end position="337"/>
    </location>
</feature>
<feature type="transmembrane region" description="Helical" evidence="6">
    <location>
        <begin position="555"/>
        <end position="574"/>
    </location>
</feature>
<dbReference type="PANTHER" id="PTHR11662">
    <property type="entry name" value="SOLUTE CARRIER FAMILY 17"/>
    <property type="match status" value="1"/>
</dbReference>
<dbReference type="InterPro" id="IPR050382">
    <property type="entry name" value="MFS_Na/Anion_cotransporter"/>
</dbReference>
<evidence type="ECO:0000256" key="4">
    <source>
        <dbReference type="ARBA" id="ARBA00023136"/>
    </source>
</evidence>
<dbReference type="Proteomes" id="UP000095284">
    <property type="component" value="Unplaced"/>
</dbReference>
<dbReference type="eggNOG" id="KOG2532">
    <property type="taxonomic scope" value="Eukaryota"/>
</dbReference>
<evidence type="ECO:0000256" key="5">
    <source>
        <dbReference type="SAM" id="MobiDB-lite"/>
    </source>
</evidence>
<feature type="transmembrane region" description="Helical" evidence="6">
    <location>
        <begin position="343"/>
        <end position="367"/>
    </location>
</feature>
<dbReference type="EMBL" id="CAJFDI010000004">
    <property type="protein sequence ID" value="CAD5227270.1"/>
    <property type="molecule type" value="Genomic_DNA"/>
</dbReference>
<dbReference type="Pfam" id="PF07690">
    <property type="entry name" value="MFS_1"/>
    <property type="match status" value="1"/>
</dbReference>
<gene>
    <name evidence="8" type="ORF">BXYJ_LOCUS9815</name>
</gene>
<dbReference type="SMR" id="A0A1I7S4S7"/>
<dbReference type="FunFam" id="1.20.1250.20:FF:000532">
    <property type="entry name" value="SLC (SoLute Carrier) homolog"/>
    <property type="match status" value="1"/>
</dbReference>
<dbReference type="Proteomes" id="UP000659654">
    <property type="component" value="Unassembled WGS sequence"/>
</dbReference>
<dbReference type="GO" id="GO:0016020">
    <property type="term" value="C:membrane"/>
    <property type="evidence" value="ECO:0007669"/>
    <property type="project" value="UniProtKB-SubCell"/>
</dbReference>
<keyword evidence="11" id="KW-1185">Reference proteome</keyword>
<keyword evidence="2 6" id="KW-0812">Transmembrane</keyword>
<evidence type="ECO:0000313" key="10">
    <source>
        <dbReference type="Proteomes" id="UP000095284"/>
    </source>
</evidence>
<dbReference type="AlphaFoldDB" id="A0A1I7S4S7"/>
<evidence type="ECO:0000259" key="7">
    <source>
        <dbReference type="PROSITE" id="PS50850"/>
    </source>
</evidence>
<dbReference type="PANTHER" id="PTHR11662:SF53">
    <property type="entry name" value="MAJOR FACILITATOR SUPERFAMILY (MFS) PROFILE DOMAIN-CONTAINING PROTEIN"/>
    <property type="match status" value="1"/>
</dbReference>
<feature type="transmembrane region" description="Helical" evidence="6">
    <location>
        <begin position="648"/>
        <end position="667"/>
    </location>
</feature>
<proteinExistence type="predicted"/>
<dbReference type="GO" id="GO:0006820">
    <property type="term" value="P:monoatomic anion transport"/>
    <property type="evidence" value="ECO:0007669"/>
    <property type="project" value="TreeGrafter"/>
</dbReference>
<name>A0A1I7S4S7_BURXY</name>
<feature type="transmembrane region" description="Helical" evidence="6">
    <location>
        <begin position="580"/>
        <end position="600"/>
    </location>
</feature>
<organism evidence="10 12">
    <name type="scientific">Bursaphelenchus xylophilus</name>
    <name type="common">Pinewood nematode worm</name>
    <name type="synonym">Aphelenchoides xylophilus</name>
    <dbReference type="NCBI Taxonomy" id="6326"/>
    <lineage>
        <taxon>Eukaryota</taxon>
        <taxon>Metazoa</taxon>
        <taxon>Ecdysozoa</taxon>
        <taxon>Nematoda</taxon>
        <taxon>Chromadorea</taxon>
        <taxon>Rhabditida</taxon>
        <taxon>Tylenchina</taxon>
        <taxon>Tylenchomorpha</taxon>
        <taxon>Aphelenchoidea</taxon>
        <taxon>Aphelenchoididae</taxon>
        <taxon>Bursaphelenchus</taxon>
    </lineage>
</organism>
<dbReference type="SUPFAM" id="SSF103473">
    <property type="entry name" value="MFS general substrate transporter"/>
    <property type="match status" value="1"/>
</dbReference>
<dbReference type="EMBL" id="CAJFCV020000004">
    <property type="protein sequence ID" value="CAG9117348.1"/>
    <property type="molecule type" value="Genomic_DNA"/>
</dbReference>
<accession>A0A1I7S4S7</accession>
<feature type="transmembrane region" description="Helical" evidence="6">
    <location>
        <begin position="379"/>
        <end position="401"/>
    </location>
</feature>
<feature type="compositionally biased region" description="Low complexity" evidence="5">
    <location>
        <begin position="96"/>
        <end position="106"/>
    </location>
</feature>
<dbReference type="Gene3D" id="1.20.1250.20">
    <property type="entry name" value="MFS general substrate transporter like domains"/>
    <property type="match status" value="2"/>
</dbReference>
<feature type="domain" description="Major facilitator superfamily (MFS) profile" evidence="7">
    <location>
        <begin position="246"/>
        <end position="672"/>
    </location>
</feature>
<dbReference type="InterPro" id="IPR020846">
    <property type="entry name" value="MFS_dom"/>
</dbReference>
<feature type="transmembrane region" description="Helical" evidence="6">
    <location>
        <begin position="607"/>
        <end position="628"/>
    </location>
</feature>
<reference evidence="9" key="2">
    <citation type="submission" date="2020-08" db="EMBL/GenBank/DDBJ databases">
        <authorList>
            <person name="Kikuchi T."/>
        </authorList>
    </citation>
    <scope>NUCLEOTIDE SEQUENCE</scope>
    <source>
        <strain evidence="8">Ka4C1</strain>
    </source>
</reference>
<feature type="transmembrane region" description="Helical" evidence="6">
    <location>
        <begin position="413"/>
        <end position="430"/>
    </location>
</feature>
<dbReference type="PROSITE" id="PS50850">
    <property type="entry name" value="MFS"/>
    <property type="match status" value="1"/>
</dbReference>
<sequence length="715" mass="78659">MAPRPEPITPTTQGHFDFPDCSIGPSVSSEHFDEISDQLQPQPLRNRRHSSQFAKSIANRRTSLDVKALNDQFLSPPALAPRSQSDAFGLEAVKESLSSRSNSDSSTDQPATLSVKREDFPPKASEPQISFMHDASTILDEVREKLSTSTRDDKQSLVSPEEEFIPKLQRKTASAVLHPPGQHTSYFRSASDYHPAQIFRTGLNPSMKENGDGCVYPWMNVRNNSEEHDDDDLPQSRLFPSMRFLIAVLLCCCYITMSISTSNMAVALICMIKCPLRNYSGDLDWESDQEGLVLAAQNAGSLLMLLTGLYADRINGKWMVLASLLLCGVGNLTLPMLAHNSFWYAVVARIAIGASDACMSPAVNSLITRWFPRTERAAAIGIITGGRQIGTLFILPTAGYLCTRTDIQGGWPAIFYLSSFITAIVLICWLPMGADKPAKQYCISHRERVFIEGSIACESIGKRTQARRIPWYHISRSVPLWVGVFSLICHEYPLVIMLQFLPNYMRDVLEFAPTQNGMLSALPIFFLFVSKTVSSSLSSWLAANTIYSRTTICKTFNAIASAGLALSILCVPQFGKDTAFFAIISLCFAMTFAGLHTPGVQTALLQLAPPFSGVITGISFFAVAWFSIGNKILTKWIVQHGTQGEWALVFYISAVIAALPVVVFTLWGSDERQWWAMPSSKVSAATVATLGCQSTTSTHLTSLSRSHSQKGLNNV</sequence>
<dbReference type="GO" id="GO:0022857">
    <property type="term" value="F:transmembrane transporter activity"/>
    <property type="evidence" value="ECO:0007669"/>
    <property type="project" value="InterPro"/>
</dbReference>
<evidence type="ECO:0000313" key="11">
    <source>
        <dbReference type="Proteomes" id="UP000659654"/>
    </source>
</evidence>
<evidence type="ECO:0000313" key="8">
    <source>
        <dbReference type="EMBL" id="CAD5227270.1"/>
    </source>
</evidence>
<evidence type="ECO:0000256" key="1">
    <source>
        <dbReference type="ARBA" id="ARBA00004141"/>
    </source>
</evidence>
<dbReference type="OrthoDB" id="2985014at2759"/>
<evidence type="ECO:0000313" key="12">
    <source>
        <dbReference type="WBParaSite" id="BXY_0801000.1"/>
    </source>
</evidence>
<dbReference type="Proteomes" id="UP000582659">
    <property type="component" value="Unassembled WGS sequence"/>
</dbReference>
<feature type="transmembrane region" description="Helical" evidence="6">
    <location>
        <begin position="244"/>
        <end position="272"/>
    </location>
</feature>
<evidence type="ECO:0000256" key="3">
    <source>
        <dbReference type="ARBA" id="ARBA00022989"/>
    </source>
</evidence>
<evidence type="ECO:0000256" key="6">
    <source>
        <dbReference type="SAM" id="Phobius"/>
    </source>
</evidence>
<reference evidence="12" key="1">
    <citation type="submission" date="2016-11" db="UniProtKB">
        <authorList>
            <consortium name="WormBaseParasite"/>
        </authorList>
    </citation>
    <scope>IDENTIFICATION</scope>
</reference>
<protein>
    <submittedName>
        <fullName evidence="8">(pine wood nematode) hypothetical protein</fullName>
    </submittedName>
    <submittedName>
        <fullName evidence="12">MFS domain-containing protein</fullName>
    </submittedName>
</protein>
<feature type="region of interest" description="Disordered" evidence="5">
    <location>
        <begin position="1"/>
        <end position="58"/>
    </location>
</feature>
<feature type="transmembrane region" description="Helical" evidence="6">
    <location>
        <begin position="478"/>
        <end position="501"/>
    </location>
</feature>
<dbReference type="WBParaSite" id="BXY_0801000.1">
    <property type="protein sequence ID" value="BXY_0801000.1"/>
    <property type="gene ID" value="BXY_0801000"/>
</dbReference>
<keyword evidence="3 6" id="KW-1133">Transmembrane helix</keyword>
<evidence type="ECO:0000313" key="9">
    <source>
        <dbReference type="EMBL" id="CAG9117348.1"/>
    </source>
</evidence>
<feature type="region of interest" description="Disordered" evidence="5">
    <location>
        <begin position="96"/>
        <end position="129"/>
    </location>
</feature>
<comment type="subcellular location">
    <subcellularLocation>
        <location evidence="1">Membrane</location>
        <topology evidence="1">Multi-pass membrane protein</topology>
    </subcellularLocation>
</comment>
<evidence type="ECO:0000256" key="2">
    <source>
        <dbReference type="ARBA" id="ARBA00022692"/>
    </source>
</evidence>
<keyword evidence="4 6" id="KW-0472">Membrane</keyword>
<feature type="transmembrane region" description="Helical" evidence="6">
    <location>
        <begin position="521"/>
        <end position="543"/>
    </location>
</feature>
<dbReference type="InterPro" id="IPR011701">
    <property type="entry name" value="MFS"/>
</dbReference>